<evidence type="ECO:0000256" key="2">
    <source>
        <dbReference type="ARBA" id="ARBA00012512"/>
    </source>
</evidence>
<evidence type="ECO:0000256" key="5">
    <source>
        <dbReference type="ARBA" id="ARBA00023002"/>
    </source>
</evidence>
<accession>A0A6C0BUV3</accession>
<evidence type="ECO:0000259" key="8">
    <source>
        <dbReference type="PROSITE" id="PS51324"/>
    </source>
</evidence>
<keyword evidence="4" id="KW-0274">FAD</keyword>
<sequence>MSSKKSPGQGKPWGRITWYFIHTFCERIDETFFIGNREKVLNVLSNVCSMIPCPTCRAHSSQYLKKNPLMKIVRNKDELKAYFFRFHNHATLNGNPSARPADPSVIEMYKQANFKRIVDAFRAEYIKKSPTRLDYAHTLYAQRILNDTISFLNTNQRWFMVKKVQPTNNEQQPTNNEQQPTNNEKENITFSIVE</sequence>
<feature type="region of interest" description="Disordered" evidence="7">
    <location>
        <begin position="166"/>
        <end position="194"/>
    </location>
</feature>
<evidence type="ECO:0000256" key="4">
    <source>
        <dbReference type="ARBA" id="ARBA00022827"/>
    </source>
</evidence>
<comment type="cofactor">
    <cofactor evidence="1">
        <name>FAD</name>
        <dbReference type="ChEBI" id="CHEBI:57692"/>
    </cofactor>
</comment>
<evidence type="ECO:0000256" key="3">
    <source>
        <dbReference type="ARBA" id="ARBA00022630"/>
    </source>
</evidence>
<evidence type="ECO:0000256" key="1">
    <source>
        <dbReference type="ARBA" id="ARBA00001974"/>
    </source>
</evidence>
<feature type="compositionally biased region" description="Low complexity" evidence="7">
    <location>
        <begin position="166"/>
        <end position="182"/>
    </location>
</feature>
<dbReference type="InterPro" id="IPR017905">
    <property type="entry name" value="ERV/ALR_sulphydryl_oxidase"/>
</dbReference>
<dbReference type="PROSITE" id="PS51324">
    <property type="entry name" value="ERV_ALR"/>
    <property type="match status" value="1"/>
</dbReference>
<organism evidence="9">
    <name type="scientific">viral metagenome</name>
    <dbReference type="NCBI Taxonomy" id="1070528"/>
    <lineage>
        <taxon>unclassified sequences</taxon>
        <taxon>metagenomes</taxon>
        <taxon>organismal metagenomes</taxon>
    </lineage>
</organism>
<dbReference type="AlphaFoldDB" id="A0A6C0BUV3"/>
<dbReference type="Gene3D" id="1.20.120.310">
    <property type="entry name" value="ERV/ALR sulfhydryl oxidase domain"/>
    <property type="match status" value="1"/>
</dbReference>
<evidence type="ECO:0000256" key="6">
    <source>
        <dbReference type="ARBA" id="ARBA00023157"/>
    </source>
</evidence>
<dbReference type="GO" id="GO:0016972">
    <property type="term" value="F:thiol oxidase activity"/>
    <property type="evidence" value="ECO:0007669"/>
    <property type="project" value="UniProtKB-EC"/>
</dbReference>
<protein>
    <recommendedName>
        <fullName evidence="2">thiol oxidase</fullName>
        <ecNumber evidence="2">1.8.3.2</ecNumber>
    </recommendedName>
</protein>
<dbReference type="SUPFAM" id="SSF69000">
    <property type="entry name" value="FAD-dependent thiol oxidase"/>
    <property type="match status" value="1"/>
</dbReference>
<evidence type="ECO:0000256" key="7">
    <source>
        <dbReference type="SAM" id="MobiDB-lite"/>
    </source>
</evidence>
<dbReference type="Pfam" id="PF04777">
    <property type="entry name" value="Evr1_Alr"/>
    <property type="match status" value="1"/>
</dbReference>
<keyword evidence="5" id="KW-0560">Oxidoreductase</keyword>
<reference evidence="9" key="1">
    <citation type="journal article" date="2020" name="Nature">
        <title>Giant virus diversity and host interactions through global metagenomics.</title>
        <authorList>
            <person name="Schulz F."/>
            <person name="Roux S."/>
            <person name="Paez-Espino D."/>
            <person name="Jungbluth S."/>
            <person name="Walsh D.A."/>
            <person name="Denef V.J."/>
            <person name="McMahon K.D."/>
            <person name="Konstantinidis K.T."/>
            <person name="Eloe-Fadrosh E.A."/>
            <person name="Kyrpides N.C."/>
            <person name="Woyke T."/>
        </authorList>
    </citation>
    <scope>NUCLEOTIDE SEQUENCE</scope>
    <source>
        <strain evidence="9">GVMAG-M-3300018868-6</strain>
    </source>
</reference>
<name>A0A6C0BUV3_9ZZZZ</name>
<keyword evidence="3" id="KW-0285">Flavoprotein</keyword>
<feature type="domain" description="ERV/ALR sulfhydryl oxidase" evidence="8">
    <location>
        <begin position="5"/>
        <end position="109"/>
    </location>
</feature>
<proteinExistence type="predicted"/>
<keyword evidence="6" id="KW-1015">Disulfide bond</keyword>
<evidence type="ECO:0000313" key="9">
    <source>
        <dbReference type="EMBL" id="QHS95860.1"/>
    </source>
</evidence>
<dbReference type="InterPro" id="IPR036774">
    <property type="entry name" value="ERV/ALR_sulphydryl_oxid_sf"/>
</dbReference>
<dbReference type="EC" id="1.8.3.2" evidence="2"/>
<dbReference type="EMBL" id="MN739259">
    <property type="protein sequence ID" value="QHS95860.1"/>
    <property type="molecule type" value="Genomic_DNA"/>
</dbReference>